<feature type="non-terminal residue" evidence="2">
    <location>
        <position position="40"/>
    </location>
</feature>
<reference evidence="2" key="1">
    <citation type="submission" date="2020-02" db="EMBL/GenBank/DDBJ databases">
        <authorList>
            <person name="Meier V. D."/>
        </authorList>
    </citation>
    <scope>NUCLEOTIDE SEQUENCE</scope>
    <source>
        <strain evidence="2">AVDCRST_MAG02</strain>
    </source>
</reference>
<feature type="non-terminal residue" evidence="2">
    <location>
        <position position="1"/>
    </location>
</feature>
<feature type="compositionally biased region" description="Basic and acidic residues" evidence="1">
    <location>
        <begin position="22"/>
        <end position="33"/>
    </location>
</feature>
<accession>A0A6J4QLG0</accession>
<feature type="compositionally biased region" description="Basic and acidic residues" evidence="1">
    <location>
        <begin position="1"/>
        <end position="11"/>
    </location>
</feature>
<evidence type="ECO:0000313" key="2">
    <source>
        <dbReference type="EMBL" id="CAA9445422.1"/>
    </source>
</evidence>
<dbReference type="AlphaFoldDB" id="A0A6J4QLG0"/>
<dbReference type="EMBL" id="CADCVH010000010">
    <property type="protein sequence ID" value="CAA9445422.1"/>
    <property type="molecule type" value="Genomic_DNA"/>
</dbReference>
<sequence length="40" mass="4557">GFRQEAQDRRSRAVSRALRGPGFRESRGSEDRCPYGTGRM</sequence>
<proteinExistence type="predicted"/>
<protein>
    <submittedName>
        <fullName evidence="2">Uncharacterized protein</fullName>
    </submittedName>
</protein>
<name>A0A6J4QLG0_9ACTN</name>
<evidence type="ECO:0000256" key="1">
    <source>
        <dbReference type="SAM" id="MobiDB-lite"/>
    </source>
</evidence>
<feature type="region of interest" description="Disordered" evidence="1">
    <location>
        <begin position="1"/>
        <end position="40"/>
    </location>
</feature>
<organism evidence="2">
    <name type="scientific">uncultured Rubrobacteraceae bacterium</name>
    <dbReference type="NCBI Taxonomy" id="349277"/>
    <lineage>
        <taxon>Bacteria</taxon>
        <taxon>Bacillati</taxon>
        <taxon>Actinomycetota</taxon>
        <taxon>Rubrobacteria</taxon>
        <taxon>Rubrobacterales</taxon>
        <taxon>Rubrobacteraceae</taxon>
        <taxon>environmental samples</taxon>
    </lineage>
</organism>
<gene>
    <name evidence="2" type="ORF">AVDCRST_MAG02-389</name>
</gene>